<evidence type="ECO:0000256" key="9">
    <source>
        <dbReference type="ARBA" id="ARBA00022982"/>
    </source>
</evidence>
<comment type="similarity">
    <text evidence="3">Belongs to the complex I NDUFA7 subunit family.</text>
</comment>
<name>A0AAV7K391_9METZ</name>
<dbReference type="EMBL" id="JAKMXF010000221">
    <property type="protein sequence ID" value="KAI6654731.1"/>
    <property type="molecule type" value="Genomic_DNA"/>
</dbReference>
<keyword evidence="9" id="KW-0249">Electron transport</keyword>
<dbReference type="AlphaFoldDB" id="A0AAV7K391"/>
<dbReference type="GO" id="GO:0005743">
    <property type="term" value="C:mitochondrial inner membrane"/>
    <property type="evidence" value="ECO:0007669"/>
    <property type="project" value="UniProtKB-SubCell"/>
</dbReference>
<comment type="caution">
    <text evidence="16">The sequence shown here is derived from an EMBL/GenBank/DDBJ whole genome shotgun (WGS) entry which is preliminary data.</text>
</comment>
<evidence type="ECO:0000256" key="14">
    <source>
        <dbReference type="ARBA" id="ARBA00033401"/>
    </source>
</evidence>
<evidence type="ECO:0000256" key="15">
    <source>
        <dbReference type="SAM" id="MobiDB-lite"/>
    </source>
</evidence>
<comment type="function">
    <text evidence="1">Accessory subunit of the mitochondrial membrane respiratory chain NADH dehydrogenase (Complex I), that is believed not to be involved in catalysis. Complex I functions in the transfer of electrons from NADH to the respiratory chain. The immediate electron acceptor for the enzyme is believed to be ubiquinone.</text>
</comment>
<dbReference type="GO" id="GO:0006120">
    <property type="term" value="P:mitochondrial electron transport, NADH to ubiquinone"/>
    <property type="evidence" value="ECO:0007669"/>
    <property type="project" value="TreeGrafter"/>
</dbReference>
<keyword evidence="12" id="KW-0472">Membrane</keyword>
<evidence type="ECO:0000256" key="7">
    <source>
        <dbReference type="ARBA" id="ARBA00022660"/>
    </source>
</evidence>
<dbReference type="Pfam" id="PF07347">
    <property type="entry name" value="CI-B14_5a"/>
    <property type="match status" value="1"/>
</dbReference>
<sequence length="111" mass="12573">MSRQSGLIRYIRNFLSGRDLNLDTHHREIKSQSSRSIPAPYLPSGPAHKLADNYYYTRDLRREVGPPVIISTSAMLLESESSETKALDRSQAPPVPGTGHDWEEIMDEYIS</sequence>
<keyword evidence="7" id="KW-0679">Respiratory chain</keyword>
<evidence type="ECO:0000256" key="8">
    <source>
        <dbReference type="ARBA" id="ARBA00022792"/>
    </source>
</evidence>
<organism evidence="16 17">
    <name type="scientific">Oopsacas minuta</name>
    <dbReference type="NCBI Taxonomy" id="111878"/>
    <lineage>
        <taxon>Eukaryota</taxon>
        <taxon>Metazoa</taxon>
        <taxon>Porifera</taxon>
        <taxon>Hexactinellida</taxon>
        <taxon>Hexasterophora</taxon>
        <taxon>Lyssacinosida</taxon>
        <taxon>Leucopsacidae</taxon>
        <taxon>Oopsacas</taxon>
    </lineage>
</organism>
<dbReference type="PANTHER" id="PTHR12485:SF1">
    <property type="entry name" value="NADH DEHYDROGENASE [UBIQUINONE] 1 ALPHA SUBCOMPLEX SUBUNIT 7"/>
    <property type="match status" value="1"/>
</dbReference>
<gene>
    <name evidence="16" type="ORF">LOD99_2610</name>
</gene>
<accession>A0AAV7K391</accession>
<dbReference type="InterPro" id="IPR009947">
    <property type="entry name" value="NDUA7"/>
</dbReference>
<evidence type="ECO:0000256" key="2">
    <source>
        <dbReference type="ARBA" id="ARBA00004443"/>
    </source>
</evidence>
<protein>
    <recommendedName>
        <fullName evidence="5">NADH dehydrogenase [ubiquinone] 1 alpha subcomplex subunit 7</fullName>
    </recommendedName>
    <alternativeName>
        <fullName evidence="14">Complex I-B14.5a</fullName>
    </alternativeName>
    <alternativeName>
        <fullName evidence="13">NADH-ubiquinone oxidoreductase subunit B14.5a</fullName>
    </alternativeName>
</protein>
<comment type="subcellular location">
    <subcellularLocation>
        <location evidence="2">Mitochondrion inner membrane</location>
        <topology evidence="2">Peripheral membrane protein</topology>
        <orientation evidence="2">Matrix side</orientation>
    </subcellularLocation>
</comment>
<evidence type="ECO:0000313" key="16">
    <source>
        <dbReference type="EMBL" id="KAI6654731.1"/>
    </source>
</evidence>
<feature type="region of interest" description="Disordered" evidence="15">
    <location>
        <begin position="81"/>
        <end position="103"/>
    </location>
</feature>
<dbReference type="Proteomes" id="UP001165289">
    <property type="component" value="Unassembled WGS sequence"/>
</dbReference>
<reference evidence="16 17" key="1">
    <citation type="journal article" date="2023" name="BMC Biol.">
        <title>The compact genome of the sponge Oopsacas minuta (Hexactinellida) is lacking key metazoan core genes.</title>
        <authorList>
            <person name="Santini S."/>
            <person name="Schenkelaars Q."/>
            <person name="Jourda C."/>
            <person name="Duchesne M."/>
            <person name="Belahbib H."/>
            <person name="Rocher C."/>
            <person name="Selva M."/>
            <person name="Riesgo A."/>
            <person name="Vervoort M."/>
            <person name="Leys S.P."/>
            <person name="Kodjabachian L."/>
            <person name="Le Bivic A."/>
            <person name="Borchiellini C."/>
            <person name="Claverie J.M."/>
            <person name="Renard E."/>
        </authorList>
    </citation>
    <scope>NUCLEOTIDE SEQUENCE [LARGE SCALE GENOMIC DNA]</scope>
    <source>
        <strain evidence="16">SPO-2</strain>
    </source>
</reference>
<evidence type="ECO:0000256" key="13">
    <source>
        <dbReference type="ARBA" id="ARBA00030360"/>
    </source>
</evidence>
<proteinExistence type="inferred from homology"/>
<keyword evidence="6" id="KW-0813">Transport</keyword>
<evidence type="ECO:0000256" key="5">
    <source>
        <dbReference type="ARBA" id="ARBA00016383"/>
    </source>
</evidence>
<evidence type="ECO:0000256" key="10">
    <source>
        <dbReference type="ARBA" id="ARBA00022990"/>
    </source>
</evidence>
<dbReference type="PANTHER" id="PTHR12485">
    <property type="entry name" value="NADH-UBIQUINONE OXIDOREDUCTASE SUBUNIT B"/>
    <property type="match status" value="1"/>
</dbReference>
<keyword evidence="8" id="KW-0999">Mitochondrion inner membrane</keyword>
<keyword evidence="11" id="KW-0496">Mitochondrion</keyword>
<evidence type="ECO:0000256" key="3">
    <source>
        <dbReference type="ARBA" id="ARBA00005482"/>
    </source>
</evidence>
<evidence type="ECO:0000256" key="1">
    <source>
        <dbReference type="ARBA" id="ARBA00003195"/>
    </source>
</evidence>
<keyword evidence="17" id="KW-1185">Reference proteome</keyword>
<comment type="subunit">
    <text evidence="4">Complex I is composed of 45 different subunits.</text>
</comment>
<evidence type="ECO:0000256" key="6">
    <source>
        <dbReference type="ARBA" id="ARBA00022448"/>
    </source>
</evidence>
<evidence type="ECO:0000313" key="17">
    <source>
        <dbReference type="Proteomes" id="UP001165289"/>
    </source>
</evidence>
<evidence type="ECO:0000256" key="12">
    <source>
        <dbReference type="ARBA" id="ARBA00023136"/>
    </source>
</evidence>
<evidence type="ECO:0000256" key="11">
    <source>
        <dbReference type="ARBA" id="ARBA00023128"/>
    </source>
</evidence>
<evidence type="ECO:0000256" key="4">
    <source>
        <dbReference type="ARBA" id="ARBA00011533"/>
    </source>
</evidence>
<keyword evidence="10" id="KW-0007">Acetylation</keyword>